<dbReference type="InterPro" id="IPR001828">
    <property type="entry name" value="ANF_lig-bd_rcpt"/>
</dbReference>
<keyword evidence="6" id="KW-0675">Receptor</keyword>
<dbReference type="InterPro" id="IPR028082">
    <property type="entry name" value="Peripla_BP_I"/>
</dbReference>
<evidence type="ECO:0000256" key="7">
    <source>
        <dbReference type="ARBA" id="ARBA00023180"/>
    </source>
</evidence>
<comment type="subcellular location">
    <subcellularLocation>
        <location evidence="1">Membrane</location>
        <topology evidence="1">Single-pass type I membrane protein</topology>
    </subcellularLocation>
</comment>
<evidence type="ECO:0000256" key="3">
    <source>
        <dbReference type="ARBA" id="ARBA00022729"/>
    </source>
</evidence>
<evidence type="ECO:0000256" key="6">
    <source>
        <dbReference type="ARBA" id="ARBA00023170"/>
    </source>
</evidence>
<dbReference type="AlphaFoldDB" id="A0A8S4P899"/>
<keyword evidence="5" id="KW-0472">Membrane</keyword>
<comment type="caution">
    <text evidence="10">The sequence shown here is derived from an EMBL/GenBank/DDBJ whole genome shotgun (WGS) entry which is preliminary data.</text>
</comment>
<evidence type="ECO:0000256" key="8">
    <source>
        <dbReference type="SAM" id="SignalP"/>
    </source>
</evidence>
<feature type="chain" id="PRO_5035870571" description="Receptor ligand binding region domain-containing protein" evidence="8">
    <location>
        <begin position="25"/>
        <end position="273"/>
    </location>
</feature>
<keyword evidence="7" id="KW-0325">Glycoprotein</keyword>
<dbReference type="Gene3D" id="3.40.50.2300">
    <property type="match status" value="1"/>
</dbReference>
<dbReference type="PRINTS" id="PR00255">
    <property type="entry name" value="NATPEPTIDER"/>
</dbReference>
<dbReference type="SUPFAM" id="SSF53822">
    <property type="entry name" value="Periplasmic binding protein-like I"/>
    <property type="match status" value="1"/>
</dbReference>
<keyword evidence="11" id="KW-1185">Reference proteome</keyword>
<dbReference type="EMBL" id="CAIIXF020000007">
    <property type="protein sequence ID" value="CAH1789609.1"/>
    <property type="molecule type" value="Genomic_DNA"/>
</dbReference>
<feature type="non-terminal residue" evidence="10">
    <location>
        <position position="273"/>
    </location>
</feature>
<accession>A0A8S4P899</accession>
<name>A0A8S4P899_OWEFU</name>
<dbReference type="Proteomes" id="UP000749559">
    <property type="component" value="Unassembled WGS sequence"/>
</dbReference>
<dbReference type="GO" id="GO:0017046">
    <property type="term" value="F:peptide hormone binding"/>
    <property type="evidence" value="ECO:0007669"/>
    <property type="project" value="TreeGrafter"/>
</dbReference>
<keyword evidence="4" id="KW-1133">Transmembrane helix</keyword>
<feature type="domain" description="Receptor ligand binding region" evidence="9">
    <location>
        <begin position="58"/>
        <end position="271"/>
    </location>
</feature>
<dbReference type="GO" id="GO:0007165">
    <property type="term" value="P:signal transduction"/>
    <property type="evidence" value="ECO:0007669"/>
    <property type="project" value="TreeGrafter"/>
</dbReference>
<evidence type="ECO:0000313" key="10">
    <source>
        <dbReference type="EMBL" id="CAH1789609.1"/>
    </source>
</evidence>
<evidence type="ECO:0000313" key="11">
    <source>
        <dbReference type="Proteomes" id="UP000749559"/>
    </source>
</evidence>
<evidence type="ECO:0000259" key="9">
    <source>
        <dbReference type="Pfam" id="PF01094"/>
    </source>
</evidence>
<evidence type="ECO:0000256" key="2">
    <source>
        <dbReference type="ARBA" id="ARBA00022692"/>
    </source>
</evidence>
<gene>
    <name evidence="10" type="ORF">OFUS_LOCUS14939</name>
</gene>
<dbReference type="GO" id="GO:0038023">
    <property type="term" value="F:signaling receptor activity"/>
    <property type="evidence" value="ECO:0007669"/>
    <property type="project" value="TreeGrafter"/>
</dbReference>
<sequence>MEFLECHNVIQMLLWLCIFGLGYTQDINGNNEQPLCQIKLGIILPYKGNHLWTRPKTEPAIQYAIEGIQNRTDLSALDHCEYILNWGDSNCSEILGPLVAIDMYYKNMANVFVGPACDYAVAPISRFSPFWNIPIITGGALVEAFSQKKTKYKLLTRVSGSYEKLAQSLIDLFDKYQWSNVSLIYHDNLGENAKLKGKSSCFFTLQGVFRELRVNYIVEPYSKHFDETDNTTDFKKILSEASERSRIVVLCASPDSVRQIMLTAAENNFNNGE</sequence>
<dbReference type="PANTHER" id="PTHR44755:SF11">
    <property type="entry name" value="ATRIAL NATRIURETIC PEPTIDE RECEPTOR 3 ISOFORM X1"/>
    <property type="match status" value="1"/>
</dbReference>
<dbReference type="InterPro" id="IPR001170">
    <property type="entry name" value="ANPR/GUC"/>
</dbReference>
<protein>
    <recommendedName>
        <fullName evidence="9">Receptor ligand binding region domain-containing protein</fullName>
    </recommendedName>
</protein>
<evidence type="ECO:0000256" key="4">
    <source>
        <dbReference type="ARBA" id="ARBA00022989"/>
    </source>
</evidence>
<dbReference type="Pfam" id="PF01094">
    <property type="entry name" value="ANF_receptor"/>
    <property type="match status" value="1"/>
</dbReference>
<organism evidence="10 11">
    <name type="scientific">Owenia fusiformis</name>
    <name type="common">Polychaete worm</name>
    <dbReference type="NCBI Taxonomy" id="6347"/>
    <lineage>
        <taxon>Eukaryota</taxon>
        <taxon>Metazoa</taxon>
        <taxon>Spiralia</taxon>
        <taxon>Lophotrochozoa</taxon>
        <taxon>Annelida</taxon>
        <taxon>Polychaeta</taxon>
        <taxon>Sedentaria</taxon>
        <taxon>Canalipalpata</taxon>
        <taxon>Sabellida</taxon>
        <taxon>Oweniida</taxon>
        <taxon>Oweniidae</taxon>
        <taxon>Owenia</taxon>
    </lineage>
</organism>
<proteinExistence type="predicted"/>
<evidence type="ECO:0000256" key="1">
    <source>
        <dbReference type="ARBA" id="ARBA00004479"/>
    </source>
</evidence>
<reference evidence="10" key="1">
    <citation type="submission" date="2022-03" db="EMBL/GenBank/DDBJ databases">
        <authorList>
            <person name="Martin C."/>
        </authorList>
    </citation>
    <scope>NUCLEOTIDE SEQUENCE</scope>
</reference>
<keyword evidence="3 8" id="KW-0732">Signal</keyword>
<dbReference type="InterPro" id="IPR052612">
    <property type="entry name" value="ANP_Clearance_Receptor"/>
</dbReference>
<evidence type="ECO:0000256" key="5">
    <source>
        <dbReference type="ARBA" id="ARBA00023136"/>
    </source>
</evidence>
<dbReference type="PANTHER" id="PTHR44755">
    <property type="entry name" value="NATRIURETIC PEPTIDE RECEPTOR 3-RELATED"/>
    <property type="match status" value="1"/>
</dbReference>
<dbReference type="GO" id="GO:0016020">
    <property type="term" value="C:membrane"/>
    <property type="evidence" value="ECO:0007669"/>
    <property type="project" value="UniProtKB-SubCell"/>
</dbReference>
<feature type="signal peptide" evidence="8">
    <location>
        <begin position="1"/>
        <end position="24"/>
    </location>
</feature>
<dbReference type="OrthoDB" id="302535at2759"/>
<keyword evidence="2" id="KW-0812">Transmembrane</keyword>